<evidence type="ECO:0000313" key="2">
    <source>
        <dbReference type="EMBL" id="KAK7037367.1"/>
    </source>
</evidence>
<evidence type="ECO:0000256" key="1">
    <source>
        <dbReference type="SAM" id="MobiDB-lite"/>
    </source>
</evidence>
<gene>
    <name evidence="2" type="ORF">VNI00_011117</name>
</gene>
<accession>A0AAW0CEE8</accession>
<name>A0AAW0CEE8_9AGAR</name>
<protein>
    <submittedName>
        <fullName evidence="2">Uncharacterized protein</fullName>
    </submittedName>
</protein>
<evidence type="ECO:0000313" key="3">
    <source>
        <dbReference type="Proteomes" id="UP001383192"/>
    </source>
</evidence>
<dbReference type="EMBL" id="JAYKXP010000047">
    <property type="protein sequence ID" value="KAK7037367.1"/>
    <property type="molecule type" value="Genomic_DNA"/>
</dbReference>
<feature type="compositionally biased region" description="Polar residues" evidence="1">
    <location>
        <begin position="1"/>
        <end position="11"/>
    </location>
</feature>
<organism evidence="2 3">
    <name type="scientific">Paramarasmius palmivorus</name>
    <dbReference type="NCBI Taxonomy" id="297713"/>
    <lineage>
        <taxon>Eukaryota</taxon>
        <taxon>Fungi</taxon>
        <taxon>Dikarya</taxon>
        <taxon>Basidiomycota</taxon>
        <taxon>Agaricomycotina</taxon>
        <taxon>Agaricomycetes</taxon>
        <taxon>Agaricomycetidae</taxon>
        <taxon>Agaricales</taxon>
        <taxon>Marasmiineae</taxon>
        <taxon>Marasmiaceae</taxon>
        <taxon>Paramarasmius</taxon>
    </lineage>
</organism>
<sequence length="268" mass="30430">MDLTTSDTVNGHTWHLTKQETEDQPPEEIVFSLHGIIMQCDLPPIIRSYGRFVSPRHVQQRVLLTGLDSPTFAEAMQGLARIDGVLRQAIREDHPRALLGETEGYTTVEIANRYFTSKKVTREEHHVNFTKEVDPKGILNDLRGEAFVHTQDNVVEYYQRQVVNGGQKFKTIHPSHVSKGDIVEIQLTVNLVELTSGKGRNTNLQYITKLVLRSITLLDKTYSESIRMENAACISRVTLKRKVGHADEETREAEHRIKRMAIDSDSSS</sequence>
<dbReference type="Proteomes" id="UP001383192">
    <property type="component" value="Unassembled WGS sequence"/>
</dbReference>
<dbReference type="AlphaFoldDB" id="A0AAW0CEE8"/>
<keyword evidence="3" id="KW-1185">Reference proteome</keyword>
<proteinExistence type="predicted"/>
<reference evidence="2 3" key="1">
    <citation type="submission" date="2024-01" db="EMBL/GenBank/DDBJ databases">
        <title>A draft genome for a cacao thread blight-causing isolate of Paramarasmius palmivorus.</title>
        <authorList>
            <person name="Baruah I.K."/>
            <person name="Bukari Y."/>
            <person name="Amoako-Attah I."/>
            <person name="Meinhardt L.W."/>
            <person name="Bailey B.A."/>
            <person name="Cohen S.P."/>
        </authorList>
    </citation>
    <scope>NUCLEOTIDE SEQUENCE [LARGE SCALE GENOMIC DNA]</scope>
    <source>
        <strain evidence="2 3">GH-12</strain>
    </source>
</reference>
<comment type="caution">
    <text evidence="2">The sequence shown here is derived from an EMBL/GenBank/DDBJ whole genome shotgun (WGS) entry which is preliminary data.</text>
</comment>
<feature type="region of interest" description="Disordered" evidence="1">
    <location>
        <begin position="1"/>
        <end position="25"/>
    </location>
</feature>